<keyword evidence="15" id="KW-1185">Reference proteome</keyword>
<evidence type="ECO:0000256" key="8">
    <source>
        <dbReference type="ARBA" id="ARBA00023315"/>
    </source>
</evidence>
<dbReference type="InterPro" id="IPR014043">
    <property type="entry name" value="Acyl_transferase_dom"/>
</dbReference>
<proteinExistence type="predicted"/>
<dbReference type="InterPro" id="IPR020841">
    <property type="entry name" value="PKS_Beta-ketoAc_synthase_dom"/>
</dbReference>
<keyword evidence="5" id="KW-0808">Transferase</keyword>
<evidence type="ECO:0000256" key="3">
    <source>
        <dbReference type="ARBA" id="ARBA00022450"/>
    </source>
</evidence>
<evidence type="ECO:0000256" key="2">
    <source>
        <dbReference type="ARBA" id="ARBA00004792"/>
    </source>
</evidence>
<dbReference type="Pfam" id="PF00109">
    <property type="entry name" value="ketoacyl-synt"/>
    <property type="match status" value="1"/>
</dbReference>
<dbReference type="Pfam" id="PF14765">
    <property type="entry name" value="PS-DH"/>
    <property type="match status" value="1"/>
</dbReference>
<dbReference type="InterPro" id="IPR014031">
    <property type="entry name" value="Ketoacyl_synth_C"/>
</dbReference>
<evidence type="ECO:0008006" key="16">
    <source>
        <dbReference type="Google" id="ProtNLM"/>
    </source>
</evidence>
<evidence type="ECO:0000256" key="5">
    <source>
        <dbReference type="ARBA" id="ARBA00022679"/>
    </source>
</evidence>
<evidence type="ECO:0000313" key="15">
    <source>
        <dbReference type="Proteomes" id="UP001501115"/>
    </source>
</evidence>
<feature type="region of interest" description="C-terminal hotdog fold" evidence="9">
    <location>
        <begin position="1062"/>
        <end position="1202"/>
    </location>
</feature>
<dbReference type="Gene3D" id="3.10.129.110">
    <property type="entry name" value="Polyketide synthase dehydratase"/>
    <property type="match status" value="1"/>
</dbReference>
<dbReference type="InterPro" id="IPR015083">
    <property type="entry name" value="NorB/c/GfsB-D-like_docking"/>
</dbReference>
<dbReference type="Pfam" id="PF00698">
    <property type="entry name" value="Acyl_transf_1"/>
    <property type="match status" value="1"/>
</dbReference>
<name>A0ABP8HLF5_9ACTN</name>
<evidence type="ECO:0000259" key="13">
    <source>
        <dbReference type="PROSITE" id="PS52019"/>
    </source>
</evidence>
<dbReference type="EMBL" id="BAABET010000023">
    <property type="protein sequence ID" value="GAA4340967.1"/>
    <property type="molecule type" value="Genomic_DNA"/>
</dbReference>
<dbReference type="InterPro" id="IPR049551">
    <property type="entry name" value="PKS_DH_C"/>
</dbReference>
<dbReference type="InterPro" id="IPR013968">
    <property type="entry name" value="PKS_KR"/>
</dbReference>
<dbReference type="SUPFAM" id="SSF53901">
    <property type="entry name" value="Thiolase-like"/>
    <property type="match status" value="1"/>
</dbReference>
<dbReference type="InterPro" id="IPR042104">
    <property type="entry name" value="PKS_dehydratase_sf"/>
</dbReference>
<gene>
    <name evidence="14" type="ORF">GCM10023086_76960</name>
</gene>
<feature type="region of interest" description="Disordered" evidence="11">
    <location>
        <begin position="1703"/>
        <end position="1725"/>
    </location>
</feature>
<evidence type="ECO:0000256" key="9">
    <source>
        <dbReference type="PROSITE-ProRule" id="PRU01363"/>
    </source>
</evidence>
<keyword evidence="10" id="KW-0175">Coiled coil</keyword>
<evidence type="ECO:0000256" key="7">
    <source>
        <dbReference type="ARBA" id="ARBA00023268"/>
    </source>
</evidence>
<keyword evidence="4" id="KW-0597">Phosphoprotein</keyword>
<accession>A0ABP8HLF5</accession>
<organism evidence="14 15">
    <name type="scientific">Streptomyces venetus</name>
    <dbReference type="NCBI Taxonomy" id="1701086"/>
    <lineage>
        <taxon>Bacteria</taxon>
        <taxon>Bacillati</taxon>
        <taxon>Actinomycetota</taxon>
        <taxon>Actinomycetes</taxon>
        <taxon>Kitasatosporales</taxon>
        <taxon>Streptomycetaceae</taxon>
        <taxon>Streptomyces</taxon>
    </lineage>
</organism>
<evidence type="ECO:0000256" key="1">
    <source>
        <dbReference type="ARBA" id="ARBA00001957"/>
    </source>
</evidence>
<dbReference type="Proteomes" id="UP001501115">
    <property type="component" value="Unassembled WGS sequence"/>
</dbReference>
<protein>
    <recommendedName>
        <fullName evidence="16">Acyltransferase domain-containing protein</fullName>
    </recommendedName>
</protein>
<dbReference type="InterPro" id="IPR001227">
    <property type="entry name" value="Ac_transferase_dom_sf"/>
</dbReference>
<dbReference type="Gene3D" id="3.40.50.720">
    <property type="entry name" value="NAD(P)-binding Rossmann-like Domain"/>
    <property type="match status" value="1"/>
</dbReference>
<feature type="coiled-coil region" evidence="10">
    <location>
        <begin position="4"/>
        <end position="31"/>
    </location>
</feature>
<dbReference type="SMART" id="SM00825">
    <property type="entry name" value="PKS_KS"/>
    <property type="match status" value="1"/>
</dbReference>
<dbReference type="SUPFAM" id="SSF51735">
    <property type="entry name" value="NAD(P)-binding Rossmann-fold domains"/>
    <property type="match status" value="2"/>
</dbReference>
<keyword evidence="6" id="KW-0045">Antibiotic biosynthesis</keyword>
<dbReference type="Pfam" id="PF21089">
    <property type="entry name" value="PKS_DH_N"/>
    <property type="match status" value="1"/>
</dbReference>
<feature type="domain" description="Ketosynthase family 3 (KS3)" evidence="12">
    <location>
        <begin position="33"/>
        <end position="450"/>
    </location>
</feature>
<evidence type="ECO:0000313" key="14">
    <source>
        <dbReference type="EMBL" id="GAA4340967.1"/>
    </source>
</evidence>
<sequence length="1725" mass="179126">MPDEEKLQKYLRKVTAELQQARRRLAAAESQSQEPIAVLGIGCRFPGGVRSPEDLWDLVDSGSDVVGGLPTGRGWQTGSALDGVNGGFIHDAEQFDPHFFGLDPVEATAMDPQQRLLLETTWEAFERAGIDPVTARGSRTAVYAGVQFGGYPLLMREAPSPQILDHLGLGNSVGAASGRLAYQFGLVGGAVTVDTQCTSSIVALHLAVKALRNGECAFALAGGACVMSLPTVLMDFHRRNLLAPDGRSKSFAAAADGVSLAEGAGMLLLERLSDARRAGHPVLAVIRGSAINQDGATNGIVSPSGRAQERVIRAALADGRVTADSVDVVEGHGVGATLGDGVEVTSLLATYGQERPGGRPLLLGSVKSNIGHTQTVGAVAGIAKLVMALRHERLPRTLHIDGPTPHADWSPGTVRLLTEPEPWRRGERVRRAGLTCLTLSGTNGHLVIEEPPADEPAARPAGPERAVPLVLSAKSPGALRAQAERLRATVTTAEPVDVGHSLHTTRSSFRHRAVVVGTDRDQLVAGLEALAGDRTARGTVRGFARPQGRTALIFGGAGGDLPAGADGAPDLYAAFPEFASALDEVAELLAAEAGPEIRSSVRRPGPLPAEPTALGQAVVFALNTALYRLLTAFGVRPDALLGHGIGEVAAACAAGALSPADGAVLVTALGRLTERVAAVSGASAWVRATADEVRAALSGPDAAGVAVAAIDEPGTTVVSGDAGAVARFAEHWRASGRATGDPRPARLLAPGAAAAAESELRAVVERLTFHEPELPVVSTATGRPVDLAELRSAEHWLEHLRGPARFLDGVRHLRADGVTRLVGLDLSADLTGRAGRCATGFGEPGRPLLLTGVPGRGQSAEQGLLSALGDLHADGVDIDWSPAFDGRDPRRVDLPTYPYQKVRCWLVPPEPEAPEPAAAPPHPLLGTALDLVDAPGQSFAQQLTPGQVAGVFGQRLHGTPVLSAGARLEWLLAAARHGSGDSAWTLTDVHLSGTVSAASGTPVTLQTLREESGEGVRVRGFVKEQGPDGDGRWAERGCATAVQDPPRTASDRIEPESLHARLAELDAVDAYRTLWRQGHEYGEPLRVLERVWLGGDEAVALVGTADVPTGPAGPWGRWAAVLEGAVQLVALSGSGSLSGAGSRTVVSADRLEVTGPPPDTLWLRVRHGADGSADVVLLSEDGTRAAAVTGLRLRPLPGAAAARLAEAPLERHEVVWHALAEDGRPATLGGGSGSWLVFSDNPERAAAWCAELALLGVPALALAGEDTAGRDGTETVPVGTGDPDVVRKTFAELRERGVTVAGLLVHDAGHGPDIAAEEEPGSEDALDAACRRGGRTLALLRGFLQEYAGQAERAPRIVLCSAGAATGLAGGSPRPAQAPLSALFTSLAWEHPHLPCAQVDLDPEEEPPAVADLLGQVTRLPGAGRLARRRGRWFEARLERWPVPVGGGERPALRPDATYLVAGGDARHTAVALEWLAARGARSVVLAGAQPLPDDVLGDRPKRFERFEQAAVDLASGDGVGRLAGLLADGRPPLRGVLSLRRQAADRRLDDLDGPRFGAALAEALRGPVELTRRFADGLDFFVLSTSVTSLPGRAGTVVDSAADAFLTALAGHLRAAGLPVVAAAWGPWLEAVDEAPETAAAFAGAGVYAAPGGDVLDTLLALPVAGNAGGAGGVGVARVDWDRYLVAGGRTLPYTVLEAGPSHDEEKVPGFGQNRMKGARKKKS</sequence>
<dbReference type="InterPro" id="IPR020807">
    <property type="entry name" value="PKS_DH"/>
</dbReference>
<dbReference type="SUPFAM" id="SSF52151">
    <property type="entry name" value="FabD/lysophospholipase-like"/>
    <property type="match status" value="1"/>
</dbReference>
<keyword evidence="8" id="KW-0012">Acyltransferase</keyword>
<dbReference type="Gene3D" id="3.30.70.3290">
    <property type="match status" value="1"/>
</dbReference>
<comment type="caution">
    <text evidence="14">The sequence shown here is derived from an EMBL/GenBank/DDBJ whole genome shotgun (WGS) entry which is preliminary data.</text>
</comment>
<dbReference type="InterPro" id="IPR016036">
    <property type="entry name" value="Malonyl_transacylase_ACP-bd"/>
</dbReference>
<feature type="domain" description="PKS/mFAS DH" evidence="13">
    <location>
        <begin position="922"/>
        <end position="1202"/>
    </location>
</feature>
<dbReference type="PANTHER" id="PTHR43775:SF51">
    <property type="entry name" value="INACTIVE PHENOLPHTHIOCEROL SYNTHESIS POLYKETIDE SYNTHASE TYPE I PKS1-RELATED"/>
    <property type="match status" value="1"/>
</dbReference>
<dbReference type="InterPro" id="IPR049552">
    <property type="entry name" value="PKS_DH_N"/>
</dbReference>
<dbReference type="Pfam" id="PF02801">
    <property type="entry name" value="Ketoacyl-synt_C"/>
    <property type="match status" value="1"/>
</dbReference>
<dbReference type="Pfam" id="PF08659">
    <property type="entry name" value="KR"/>
    <property type="match status" value="1"/>
</dbReference>
<dbReference type="PROSITE" id="PS52019">
    <property type="entry name" value="PKS_MFAS_DH"/>
    <property type="match status" value="1"/>
</dbReference>
<dbReference type="SMART" id="SM00827">
    <property type="entry name" value="PKS_AT"/>
    <property type="match status" value="1"/>
</dbReference>
<keyword evidence="7" id="KW-0511">Multifunctional enzyme</keyword>
<dbReference type="InterPro" id="IPR050091">
    <property type="entry name" value="PKS_NRPS_Biosynth_Enz"/>
</dbReference>
<dbReference type="PANTHER" id="PTHR43775">
    <property type="entry name" value="FATTY ACID SYNTHASE"/>
    <property type="match status" value="1"/>
</dbReference>
<comment type="caution">
    <text evidence="9">Lacks conserved residue(s) required for the propagation of feature annotation.</text>
</comment>
<dbReference type="Gene3D" id="3.40.366.10">
    <property type="entry name" value="Malonyl-Coenzyme A Acyl Carrier Protein, domain 2"/>
    <property type="match status" value="1"/>
</dbReference>
<comment type="cofactor">
    <cofactor evidence="1">
        <name>pantetheine 4'-phosphate</name>
        <dbReference type="ChEBI" id="CHEBI:47942"/>
    </cofactor>
</comment>
<evidence type="ECO:0000256" key="6">
    <source>
        <dbReference type="ARBA" id="ARBA00023194"/>
    </source>
</evidence>
<dbReference type="InterPro" id="IPR032821">
    <property type="entry name" value="PKS_assoc"/>
</dbReference>
<dbReference type="CDD" id="cd00833">
    <property type="entry name" value="PKS"/>
    <property type="match status" value="1"/>
</dbReference>
<dbReference type="Gene3D" id="3.40.47.10">
    <property type="match status" value="1"/>
</dbReference>
<dbReference type="InterPro" id="IPR057326">
    <property type="entry name" value="KR_dom"/>
</dbReference>
<dbReference type="SMART" id="SM00826">
    <property type="entry name" value="PKS_DH"/>
    <property type="match status" value="1"/>
</dbReference>
<dbReference type="SMART" id="SM00822">
    <property type="entry name" value="PKS_KR"/>
    <property type="match status" value="1"/>
</dbReference>
<dbReference type="InterPro" id="IPR049900">
    <property type="entry name" value="PKS_mFAS_DH"/>
</dbReference>
<reference evidence="15" key="1">
    <citation type="journal article" date="2019" name="Int. J. Syst. Evol. Microbiol.">
        <title>The Global Catalogue of Microorganisms (GCM) 10K type strain sequencing project: providing services to taxonomists for standard genome sequencing and annotation.</title>
        <authorList>
            <consortium name="The Broad Institute Genomics Platform"/>
            <consortium name="The Broad Institute Genome Sequencing Center for Infectious Disease"/>
            <person name="Wu L."/>
            <person name="Ma J."/>
        </authorList>
    </citation>
    <scope>NUCLEOTIDE SEQUENCE [LARGE SCALE GENOMIC DNA]</scope>
    <source>
        <strain evidence="15">JCM 31290</strain>
    </source>
</reference>
<evidence type="ECO:0000256" key="10">
    <source>
        <dbReference type="SAM" id="Coils"/>
    </source>
</evidence>
<evidence type="ECO:0000259" key="12">
    <source>
        <dbReference type="PROSITE" id="PS52004"/>
    </source>
</evidence>
<dbReference type="InterPro" id="IPR014030">
    <property type="entry name" value="Ketoacyl_synth_N"/>
</dbReference>
<dbReference type="SUPFAM" id="SSF55048">
    <property type="entry name" value="Probable ACP-binding domain of malonyl-CoA ACP transacylase"/>
    <property type="match status" value="1"/>
</dbReference>
<feature type="region of interest" description="N-terminal hotdog fold" evidence="9">
    <location>
        <begin position="922"/>
        <end position="1048"/>
    </location>
</feature>
<dbReference type="InterPro" id="IPR016035">
    <property type="entry name" value="Acyl_Trfase/lysoPLipase"/>
</dbReference>
<dbReference type="RefSeq" id="WP_345666376.1">
    <property type="nucleotide sequence ID" value="NZ_BAABET010000023.1"/>
</dbReference>
<dbReference type="InterPro" id="IPR036291">
    <property type="entry name" value="NAD(P)-bd_dom_sf"/>
</dbReference>
<comment type="pathway">
    <text evidence="2">Antibiotic biosynthesis.</text>
</comment>
<keyword evidence="3" id="KW-0596">Phosphopantetheine</keyword>
<evidence type="ECO:0000256" key="4">
    <source>
        <dbReference type="ARBA" id="ARBA00022553"/>
    </source>
</evidence>
<dbReference type="Pfam" id="PF16197">
    <property type="entry name" value="KAsynt_C_assoc"/>
    <property type="match status" value="1"/>
</dbReference>
<evidence type="ECO:0000256" key="11">
    <source>
        <dbReference type="SAM" id="MobiDB-lite"/>
    </source>
</evidence>
<dbReference type="InterPro" id="IPR016039">
    <property type="entry name" value="Thiolase-like"/>
</dbReference>
<dbReference type="Pfam" id="PF08990">
    <property type="entry name" value="Docking"/>
    <property type="match status" value="1"/>
</dbReference>
<dbReference type="PROSITE" id="PS52004">
    <property type="entry name" value="KS3_2"/>
    <property type="match status" value="1"/>
</dbReference>